<protein>
    <recommendedName>
        <fullName evidence="3">Beta-ketoacyl synthase N-terminal domain-containing protein</fullName>
    </recommendedName>
</protein>
<keyword evidence="2" id="KW-1185">Reference proteome</keyword>
<dbReference type="RefSeq" id="WP_123176307.1">
    <property type="nucleotide sequence ID" value="NZ_QWDD01000001.1"/>
</dbReference>
<accession>A0A3M9XPY0</accession>
<sequence length="255" mass="27956">MIFVRSNVVRCPAPDEDALHAKWCDDVLRASPIKHAKHQSFASIIGFQSIAPFVSEIRSPDRLGVVVAGGTQHIGVAWRFVERAFRAGSSMVNPISFPATLTSAVPASIAAAVGAHAFALTIGYDHRALFEAIDRSCLMVRRDYADDVFVVACTDRRPHPTEAWDETERPSAQEIAVGFHLSRFRSAGRCILKSFGSGSENAPEQTARRICDEHGMQLSHAMREVEVQGDAISIYSPDGTYRVDLMKTDKIEDAA</sequence>
<dbReference type="InterPro" id="IPR016039">
    <property type="entry name" value="Thiolase-like"/>
</dbReference>
<evidence type="ECO:0000313" key="1">
    <source>
        <dbReference type="EMBL" id="RNJ50367.1"/>
    </source>
</evidence>
<dbReference type="SUPFAM" id="SSF53901">
    <property type="entry name" value="Thiolase-like"/>
    <property type="match status" value="1"/>
</dbReference>
<evidence type="ECO:0008006" key="3">
    <source>
        <dbReference type="Google" id="ProtNLM"/>
    </source>
</evidence>
<proteinExistence type="predicted"/>
<dbReference type="EMBL" id="QWDD01000001">
    <property type="protein sequence ID" value="RNJ50367.1"/>
    <property type="molecule type" value="Genomic_DNA"/>
</dbReference>
<dbReference type="Gene3D" id="3.40.47.10">
    <property type="match status" value="1"/>
</dbReference>
<comment type="caution">
    <text evidence="1">The sequence shown here is derived from an EMBL/GenBank/DDBJ whole genome shotgun (WGS) entry which is preliminary data.</text>
</comment>
<reference evidence="1 2" key="1">
    <citation type="submission" date="2018-08" db="EMBL/GenBank/DDBJ databases">
        <title>Genome sequence of Methylocystis hirsuta CSC1, a methanotroph able to accumulate PHAs.</title>
        <authorList>
            <person name="Bordel S."/>
            <person name="Rodriguez E."/>
            <person name="Gancedo J."/>
            <person name="Munoz R."/>
        </authorList>
    </citation>
    <scope>NUCLEOTIDE SEQUENCE [LARGE SCALE GENOMIC DNA]</scope>
    <source>
        <strain evidence="1 2">CSC1</strain>
    </source>
</reference>
<dbReference type="GO" id="GO:0016746">
    <property type="term" value="F:acyltransferase activity"/>
    <property type="evidence" value="ECO:0007669"/>
    <property type="project" value="InterPro"/>
</dbReference>
<name>A0A3M9XPY0_9HYPH</name>
<dbReference type="AlphaFoldDB" id="A0A3M9XPY0"/>
<gene>
    <name evidence="1" type="ORF">D1O30_12965</name>
</gene>
<dbReference type="Proteomes" id="UP000268623">
    <property type="component" value="Unassembled WGS sequence"/>
</dbReference>
<evidence type="ECO:0000313" key="2">
    <source>
        <dbReference type="Proteomes" id="UP000268623"/>
    </source>
</evidence>
<organism evidence="1 2">
    <name type="scientific">Methylocystis hirsuta</name>
    <dbReference type="NCBI Taxonomy" id="369798"/>
    <lineage>
        <taxon>Bacteria</taxon>
        <taxon>Pseudomonadati</taxon>
        <taxon>Pseudomonadota</taxon>
        <taxon>Alphaproteobacteria</taxon>
        <taxon>Hyphomicrobiales</taxon>
        <taxon>Methylocystaceae</taxon>
        <taxon>Methylocystis</taxon>
    </lineage>
</organism>